<accession>A0A7W9SKU9</accession>
<evidence type="ECO:0000313" key="1">
    <source>
        <dbReference type="EMBL" id="MBB6048477.1"/>
    </source>
</evidence>
<dbReference type="RefSeq" id="WP_184192099.1">
    <property type="nucleotide sequence ID" value="NZ_JACHGW010000001.1"/>
</dbReference>
<protein>
    <submittedName>
        <fullName evidence="1">Uncharacterized protein</fullName>
    </submittedName>
</protein>
<keyword evidence="2" id="KW-1185">Reference proteome</keyword>
<dbReference type="AlphaFoldDB" id="A0A7W9SKU9"/>
<reference evidence="1 2" key="1">
    <citation type="submission" date="2020-08" db="EMBL/GenBank/DDBJ databases">
        <title>Genomic Encyclopedia of Type Strains, Phase IV (KMG-IV): sequencing the most valuable type-strain genomes for metagenomic binning, comparative biology and taxonomic classification.</title>
        <authorList>
            <person name="Goeker M."/>
        </authorList>
    </citation>
    <scope>NUCLEOTIDE SEQUENCE [LARGE SCALE GENOMIC DNA]</scope>
    <source>
        <strain evidence="1 2">DSM 23562</strain>
    </source>
</reference>
<gene>
    <name evidence="1" type="ORF">HNQ39_000239</name>
</gene>
<name>A0A7W9SKU9_ARMRO</name>
<evidence type="ECO:0000313" key="2">
    <source>
        <dbReference type="Proteomes" id="UP000520814"/>
    </source>
</evidence>
<comment type="caution">
    <text evidence="1">The sequence shown here is derived from an EMBL/GenBank/DDBJ whole genome shotgun (WGS) entry which is preliminary data.</text>
</comment>
<sequence>MNDATIIRMATETIQHLRHAIPVSSCPYMVPSYNALVSAAQANHPDDTFLKVLTPLPTTGDDRDCISIAEITALFAQLSVALESLA</sequence>
<organism evidence="1 2">
    <name type="scientific">Armatimonas rosea</name>
    <dbReference type="NCBI Taxonomy" id="685828"/>
    <lineage>
        <taxon>Bacteria</taxon>
        <taxon>Bacillati</taxon>
        <taxon>Armatimonadota</taxon>
        <taxon>Armatimonadia</taxon>
        <taxon>Armatimonadales</taxon>
        <taxon>Armatimonadaceae</taxon>
        <taxon>Armatimonas</taxon>
    </lineage>
</organism>
<dbReference type="Proteomes" id="UP000520814">
    <property type="component" value="Unassembled WGS sequence"/>
</dbReference>
<proteinExistence type="predicted"/>
<dbReference type="EMBL" id="JACHGW010000001">
    <property type="protein sequence ID" value="MBB6048477.1"/>
    <property type="molecule type" value="Genomic_DNA"/>
</dbReference>